<dbReference type="SMART" id="SM00365">
    <property type="entry name" value="LRR_SD22"/>
    <property type="match status" value="4"/>
</dbReference>
<proteinExistence type="inferred from homology"/>
<dbReference type="Proteomes" id="UP000000539">
    <property type="component" value="Chromosome 2"/>
</dbReference>
<evidence type="ECO:0000256" key="6">
    <source>
        <dbReference type="ARBA" id="ARBA00023069"/>
    </source>
</evidence>
<feature type="region of interest" description="Disordered" evidence="10">
    <location>
        <begin position="213"/>
        <end position="284"/>
    </location>
</feature>
<evidence type="ECO:0000256" key="9">
    <source>
        <dbReference type="ARBA" id="ARBA00050057"/>
    </source>
</evidence>
<name>A0A8V0Y682_CHICK</name>
<dbReference type="GO" id="GO:0060287">
    <property type="term" value="P:epithelial cilium movement involved in determination of left/right asymmetry"/>
    <property type="evidence" value="ECO:0007669"/>
    <property type="project" value="Ensembl"/>
</dbReference>
<keyword evidence="6" id="KW-0969">Cilium</keyword>
<evidence type="ECO:0000256" key="5">
    <source>
        <dbReference type="ARBA" id="ARBA00022737"/>
    </source>
</evidence>
<dbReference type="InterPro" id="IPR032675">
    <property type="entry name" value="LRR_dom_sf"/>
</dbReference>
<dbReference type="GO" id="GO:0090660">
    <property type="term" value="P:cerebrospinal fluid circulation"/>
    <property type="evidence" value="ECO:0007669"/>
    <property type="project" value="Ensembl"/>
</dbReference>
<dbReference type="PROSITE" id="PS51450">
    <property type="entry name" value="LRR"/>
    <property type="match status" value="3"/>
</dbReference>
<dbReference type="GO" id="GO:0090651">
    <property type="term" value="C:apical cytoplasm"/>
    <property type="evidence" value="ECO:0007669"/>
    <property type="project" value="Ensembl"/>
</dbReference>
<feature type="compositionally biased region" description="Basic and acidic residues" evidence="10">
    <location>
        <begin position="439"/>
        <end position="448"/>
    </location>
</feature>
<dbReference type="GO" id="GO:0005576">
    <property type="term" value="C:extracellular region"/>
    <property type="evidence" value="ECO:0007669"/>
    <property type="project" value="GOC"/>
</dbReference>
<dbReference type="GO" id="GO:0005737">
    <property type="term" value="C:cytoplasm"/>
    <property type="evidence" value="ECO:0000318"/>
    <property type="project" value="GO_Central"/>
</dbReference>
<comment type="similarity">
    <text evidence="8">Belongs to the tilB family.</text>
</comment>
<comment type="subcellular location">
    <subcellularLocation>
        <location evidence="1">Cell projection</location>
        <location evidence="1">Cilium</location>
    </subcellularLocation>
    <subcellularLocation>
        <location evidence="2">Cytoplasm</location>
    </subcellularLocation>
</comment>
<dbReference type="GO" id="GO:0036158">
    <property type="term" value="P:outer dynein arm assembly"/>
    <property type="evidence" value="ECO:0000318"/>
    <property type="project" value="GO_Central"/>
</dbReference>
<evidence type="ECO:0000259" key="11">
    <source>
        <dbReference type="Pfam" id="PF23602"/>
    </source>
</evidence>
<evidence type="ECO:0000256" key="2">
    <source>
        <dbReference type="ARBA" id="ARBA00004496"/>
    </source>
</evidence>
<reference evidence="12" key="2">
    <citation type="submission" date="2025-08" db="UniProtKB">
        <authorList>
            <consortium name="Ensembl"/>
        </authorList>
    </citation>
    <scope>IDENTIFICATION</scope>
    <source>
        <strain evidence="12">broiler</strain>
    </source>
</reference>
<keyword evidence="4" id="KW-0433">Leucine-rich repeat</keyword>
<evidence type="ECO:0000256" key="1">
    <source>
        <dbReference type="ARBA" id="ARBA00004138"/>
    </source>
</evidence>
<dbReference type="FunCoup" id="A0A8V0Y682">
    <property type="interactions" value="52"/>
</dbReference>
<feature type="domain" description="Dynein axonemal assembly factor 11-like CS" evidence="11">
    <location>
        <begin position="288"/>
        <end position="409"/>
    </location>
</feature>
<evidence type="ECO:0000256" key="7">
    <source>
        <dbReference type="ARBA" id="ARBA00023273"/>
    </source>
</evidence>
<feature type="region of interest" description="Disordered" evidence="10">
    <location>
        <begin position="421"/>
        <end position="498"/>
    </location>
</feature>
<dbReference type="SMR" id="A0A8V0Y682"/>
<evidence type="ECO:0000256" key="3">
    <source>
        <dbReference type="ARBA" id="ARBA00022490"/>
    </source>
</evidence>
<dbReference type="InterPro" id="IPR056496">
    <property type="entry name" value="CS_DNAAF11_C"/>
</dbReference>
<dbReference type="GO" id="GO:0030317">
    <property type="term" value="P:flagellated sperm motility"/>
    <property type="evidence" value="ECO:0007669"/>
    <property type="project" value="Ensembl"/>
</dbReference>
<dbReference type="GO" id="GO:0030036">
    <property type="term" value="P:actin cytoskeleton organization"/>
    <property type="evidence" value="ECO:0007669"/>
    <property type="project" value="Ensembl"/>
</dbReference>
<dbReference type="SUPFAM" id="SSF52058">
    <property type="entry name" value="L domain-like"/>
    <property type="match status" value="1"/>
</dbReference>
<dbReference type="OrthoDB" id="10250990at2759"/>
<keyword evidence="3" id="KW-0963">Cytoplasm</keyword>
<dbReference type="GO" id="GO:0005829">
    <property type="term" value="C:cytosol"/>
    <property type="evidence" value="ECO:0007669"/>
    <property type="project" value="Ensembl"/>
</dbReference>
<dbReference type="GO" id="GO:0120229">
    <property type="term" value="P:protein localization to motile cilium"/>
    <property type="evidence" value="ECO:0007669"/>
    <property type="project" value="Ensembl"/>
</dbReference>
<dbReference type="AlphaFoldDB" id="A0A8V0Y682"/>
<reference evidence="12" key="3">
    <citation type="submission" date="2025-09" db="UniProtKB">
        <authorList>
            <consortium name="Ensembl"/>
        </authorList>
    </citation>
    <scope>IDENTIFICATION</scope>
    <source>
        <strain evidence="12">broiler</strain>
    </source>
</reference>
<dbReference type="PANTHER" id="PTHR18849:SF0">
    <property type="entry name" value="CILIA- AND FLAGELLA-ASSOCIATED PROTEIN 410-RELATED"/>
    <property type="match status" value="1"/>
</dbReference>
<evidence type="ECO:0000256" key="4">
    <source>
        <dbReference type="ARBA" id="ARBA00022614"/>
    </source>
</evidence>
<keyword evidence="5" id="KW-0677">Repeat</keyword>
<keyword evidence="13" id="KW-1185">Reference proteome</keyword>
<dbReference type="PANTHER" id="PTHR18849">
    <property type="entry name" value="LEUCINE RICH REPEAT PROTEIN"/>
    <property type="match status" value="1"/>
</dbReference>
<dbReference type="Ensembl" id="ENSGALT00010019983.1">
    <property type="protein sequence ID" value="ENSGALP00010011530.1"/>
    <property type="gene ID" value="ENSGALG00010008350.1"/>
</dbReference>
<dbReference type="CTD" id="420324"/>
<organism evidence="12 13">
    <name type="scientific">Gallus gallus</name>
    <name type="common">Chicken</name>
    <dbReference type="NCBI Taxonomy" id="9031"/>
    <lineage>
        <taxon>Eukaryota</taxon>
        <taxon>Metazoa</taxon>
        <taxon>Chordata</taxon>
        <taxon>Craniata</taxon>
        <taxon>Vertebrata</taxon>
        <taxon>Euteleostomi</taxon>
        <taxon>Archelosauria</taxon>
        <taxon>Archosauria</taxon>
        <taxon>Dinosauria</taxon>
        <taxon>Saurischia</taxon>
        <taxon>Theropoda</taxon>
        <taxon>Coelurosauria</taxon>
        <taxon>Aves</taxon>
        <taxon>Neognathae</taxon>
        <taxon>Galloanserae</taxon>
        <taxon>Galliformes</taxon>
        <taxon>Phasianidae</taxon>
        <taxon>Phasianinae</taxon>
        <taxon>Gallus</taxon>
    </lineage>
</organism>
<gene>
    <name evidence="12" type="primary">LRRC6</name>
</gene>
<feature type="compositionally biased region" description="Polar residues" evidence="10">
    <location>
        <begin position="421"/>
        <end position="435"/>
    </location>
</feature>
<feature type="compositionally biased region" description="Basic and acidic residues" evidence="10">
    <location>
        <begin position="213"/>
        <end position="236"/>
    </location>
</feature>
<dbReference type="FunFam" id="3.80.10.10:FF:000052">
    <property type="entry name" value="Leucine rich repeat containing 6"/>
    <property type="match status" value="1"/>
</dbReference>
<dbReference type="GO" id="GO:0005929">
    <property type="term" value="C:cilium"/>
    <property type="evidence" value="ECO:0007669"/>
    <property type="project" value="UniProtKB-SubCell"/>
</dbReference>
<keyword evidence="7" id="KW-0966">Cell projection</keyword>
<evidence type="ECO:0000313" key="13">
    <source>
        <dbReference type="Proteomes" id="UP000000539"/>
    </source>
</evidence>
<dbReference type="GO" id="GO:0051649">
    <property type="term" value="P:establishment of localization in cell"/>
    <property type="evidence" value="ECO:0007669"/>
    <property type="project" value="Ensembl"/>
</dbReference>
<dbReference type="GO" id="GO:0044458">
    <property type="term" value="P:motile cilium assembly"/>
    <property type="evidence" value="ECO:0007669"/>
    <property type="project" value="Ensembl"/>
</dbReference>
<feature type="compositionally biased region" description="Basic and acidic residues" evidence="10">
    <location>
        <begin position="248"/>
        <end position="262"/>
    </location>
</feature>
<dbReference type="GO" id="GO:0008584">
    <property type="term" value="P:male gonad development"/>
    <property type="evidence" value="ECO:0007669"/>
    <property type="project" value="Ensembl"/>
</dbReference>
<accession>A0A8V0Y682</accession>
<reference evidence="12" key="1">
    <citation type="submission" date="2020-11" db="EMBL/GenBank/DDBJ databases">
        <title>Gallus gallus (Chicken) genome, bGalGal1, GRCg7b, maternal haplotype autosomes + Z &amp; W.</title>
        <authorList>
            <person name="Warren W."/>
            <person name="Formenti G."/>
            <person name="Fedrigo O."/>
            <person name="Haase B."/>
            <person name="Mountcastle J."/>
            <person name="Balacco J."/>
            <person name="Tracey A."/>
            <person name="Schneider V."/>
            <person name="Okimoto R."/>
            <person name="Cheng H."/>
            <person name="Hawken R."/>
            <person name="Howe K."/>
            <person name="Jarvis E.D."/>
        </authorList>
    </citation>
    <scope>NUCLEOTIDE SEQUENCE [LARGE SCALE GENOMIC DNA]</scope>
    <source>
        <strain evidence="12">Broiler</strain>
    </source>
</reference>
<evidence type="ECO:0000313" key="12">
    <source>
        <dbReference type="Ensembl" id="ENSGALP00010011530.1"/>
    </source>
</evidence>
<dbReference type="OMA" id="QHRAVIV"/>
<dbReference type="RefSeq" id="XP_040534982.1">
    <property type="nucleotide sequence ID" value="XM_040679048.2"/>
</dbReference>
<sequence length="498" mass="57947">MSPMCKCADHGILFSCLKIAVCSGNSITTRSSTGHIVTEDLVRRRAEHNNCEIFSLEEISLHQQEIEKLEYLDKWCRDLKILYLQNNLIPKIENVGKLKKLEYLNVALNNIERIENLEGCEELRKLDLTANFIGELSSVETLKYNIHLKELFLVGNPCTDFEGYRQFVVATLHQLKYLDSKEIERSERIQALQSYPEVKQKIREQEQAYLLKRAKEKEEAQRRMRERKDRKEKQMEAELGLDSPDSLQYKENHQTEGEREQQMWRTAEDDEEDRRFWEEPTPYTPESRLETHRYIEEKRKAKDNIRGSKKREKPLPKLVTAEGKVLNINMPKLHFSLKDDEENNQFILDLAVYRHLDTSLLDIDVQPTYIRVLVKGKTFQLVLPEEVKPDSSSAKRSQTTGHLVVSMPKVKEIILAKQKLSTSVKPSNSNTTQKSTRSKQVEKLEVDPSKYSFPDVTKIIPEKEQIGQGPIKLQPEKIKETMKSNVDSENNEEVPPLI</sequence>
<evidence type="ECO:0000256" key="10">
    <source>
        <dbReference type="SAM" id="MobiDB-lite"/>
    </source>
</evidence>
<dbReference type="InterPro" id="IPR001611">
    <property type="entry name" value="Leu-rich_rpt"/>
</dbReference>
<dbReference type="Pfam" id="PF23602">
    <property type="entry name" value="CS_DNAAF11_C"/>
    <property type="match status" value="1"/>
</dbReference>
<evidence type="ECO:0000256" key="8">
    <source>
        <dbReference type="ARBA" id="ARBA00049982"/>
    </source>
</evidence>
<protein>
    <recommendedName>
        <fullName evidence="9">Leucine-rich repeat-containing protein 6</fullName>
    </recommendedName>
</protein>
<dbReference type="GeneID" id="420324"/>
<dbReference type="Gene3D" id="3.80.10.10">
    <property type="entry name" value="Ribonuclease Inhibitor"/>
    <property type="match status" value="1"/>
</dbReference>
<dbReference type="Pfam" id="PF14580">
    <property type="entry name" value="LRR_9"/>
    <property type="match status" value="1"/>
</dbReference>
<dbReference type="GeneTree" id="ENSGT00940000158506"/>
<dbReference type="GO" id="GO:0036159">
    <property type="term" value="P:inner dynein arm assembly"/>
    <property type="evidence" value="ECO:0007669"/>
    <property type="project" value="Ensembl"/>
</dbReference>